<comment type="caution">
    <text evidence="5">The sequence shown here is derived from an EMBL/GenBank/DDBJ whole genome shotgun (WGS) entry which is preliminary data.</text>
</comment>
<evidence type="ECO:0000256" key="2">
    <source>
        <dbReference type="ARBA" id="ARBA00022741"/>
    </source>
</evidence>
<dbReference type="Proteomes" id="UP001168821">
    <property type="component" value="Unassembled WGS sequence"/>
</dbReference>
<evidence type="ECO:0000256" key="3">
    <source>
        <dbReference type="ARBA" id="ARBA00022840"/>
    </source>
</evidence>
<dbReference type="InterPro" id="IPR013126">
    <property type="entry name" value="Hsp_70_fam"/>
</dbReference>
<dbReference type="PROSITE" id="PS00297">
    <property type="entry name" value="HSP70_1"/>
    <property type="match status" value="1"/>
</dbReference>
<dbReference type="PANTHER" id="PTHR19375">
    <property type="entry name" value="HEAT SHOCK PROTEIN 70KDA"/>
    <property type="match status" value="1"/>
</dbReference>
<dbReference type="Gene3D" id="3.30.420.40">
    <property type="match status" value="2"/>
</dbReference>
<dbReference type="PRINTS" id="PR00301">
    <property type="entry name" value="HEATSHOCK70"/>
</dbReference>
<name>A0AA38IR09_9CUCU</name>
<dbReference type="InterPro" id="IPR029047">
    <property type="entry name" value="HSP70_peptide-bd_sf"/>
</dbReference>
<comment type="similarity">
    <text evidence="1 4">Belongs to the heat shock protein 70 family.</text>
</comment>
<gene>
    <name evidence="5" type="ORF">Zmor_011516</name>
</gene>
<dbReference type="GO" id="GO:0140662">
    <property type="term" value="F:ATP-dependent protein folding chaperone"/>
    <property type="evidence" value="ECO:0007669"/>
    <property type="project" value="InterPro"/>
</dbReference>
<dbReference type="InterPro" id="IPR018181">
    <property type="entry name" value="Heat_shock_70_CS"/>
</dbReference>
<dbReference type="EMBL" id="JALNTZ010000003">
    <property type="protein sequence ID" value="KAJ3659853.1"/>
    <property type="molecule type" value="Genomic_DNA"/>
</dbReference>
<protein>
    <recommendedName>
        <fullName evidence="7">Heat shock protein 70</fullName>
    </recommendedName>
</protein>
<organism evidence="5 6">
    <name type="scientific">Zophobas morio</name>
    <dbReference type="NCBI Taxonomy" id="2755281"/>
    <lineage>
        <taxon>Eukaryota</taxon>
        <taxon>Metazoa</taxon>
        <taxon>Ecdysozoa</taxon>
        <taxon>Arthropoda</taxon>
        <taxon>Hexapoda</taxon>
        <taxon>Insecta</taxon>
        <taxon>Pterygota</taxon>
        <taxon>Neoptera</taxon>
        <taxon>Endopterygota</taxon>
        <taxon>Coleoptera</taxon>
        <taxon>Polyphaga</taxon>
        <taxon>Cucujiformia</taxon>
        <taxon>Tenebrionidae</taxon>
        <taxon>Zophobas</taxon>
    </lineage>
</organism>
<evidence type="ECO:0000256" key="4">
    <source>
        <dbReference type="RuleBase" id="RU003322"/>
    </source>
</evidence>
<sequence>MDDLVIGIDLGTTNSCISLYRKGKLKILENPEGERTTPTFIFFQPEGGVIFGKHAPKVASNRTENGIYEVKRLVGRTYNDPRLQESIKYLSYNVKPDESNLPVVTLKQNGKIVTKTPQEVYTAILKELKRYAEEKLDHAVKKAVITVPAYFNILQREVTLAAAKEAGFNVLKLLNEPTAAALAYYFENDMNQKRRCLVYDLGGGTFDIAVLERHGSNIRSICVSGDSQLGGHDLDKCLQAHVHRELRGKYNFIVDSPEDKRTLRNKCEEAKKQLSTTKETVIVINGMVPQHPKIKIIITQKEFEELADNLFKRTMLILDECLGRSNISKESIEEVILCGGSSRIPKVQNLVSEYFDGKKLSKFVNPDECVAEGAALQAAMMSKHQSQEIDVIKMVDVVPLSLGFSNVANEMNFLIMRNTKIPASASKVFRTIIENQRSMPFQIYEGERSDARLNRLIGNFTIKDLTPAPPGALKIIATLSIDHNGILTATAKEEGKEKKELSINFTRGARSEREIINSIKDAEINQEYDEKFKDFGRLKRYLIEYCGGVIYNMEKKKLVKKYKMAYDFCKACRDIVANFEMNKVDELKTLIEKCKTQCEHIAHTHKFKHMPIAAAYI</sequence>
<accession>A0AA38IR09</accession>
<evidence type="ECO:0000256" key="1">
    <source>
        <dbReference type="ARBA" id="ARBA00007381"/>
    </source>
</evidence>
<dbReference type="SUPFAM" id="SSF100920">
    <property type="entry name" value="Heat shock protein 70kD (HSP70), peptide-binding domain"/>
    <property type="match status" value="1"/>
</dbReference>
<dbReference type="Pfam" id="PF00012">
    <property type="entry name" value="HSP70"/>
    <property type="match status" value="1"/>
</dbReference>
<keyword evidence="6" id="KW-1185">Reference proteome</keyword>
<dbReference type="SUPFAM" id="SSF53067">
    <property type="entry name" value="Actin-like ATPase domain"/>
    <property type="match status" value="2"/>
</dbReference>
<reference evidence="5" key="1">
    <citation type="journal article" date="2023" name="G3 (Bethesda)">
        <title>Whole genome assemblies of Zophobas morio and Tenebrio molitor.</title>
        <authorList>
            <person name="Kaur S."/>
            <person name="Stinson S.A."/>
            <person name="diCenzo G.C."/>
        </authorList>
    </citation>
    <scope>NUCLEOTIDE SEQUENCE</scope>
    <source>
        <strain evidence="5">QUZm001</strain>
    </source>
</reference>
<keyword evidence="3 4" id="KW-0067">ATP-binding</keyword>
<dbReference type="Gene3D" id="3.90.640.10">
    <property type="entry name" value="Actin, Chain A, domain 4"/>
    <property type="match status" value="1"/>
</dbReference>
<dbReference type="GO" id="GO:0005524">
    <property type="term" value="F:ATP binding"/>
    <property type="evidence" value="ECO:0007669"/>
    <property type="project" value="UniProtKB-KW"/>
</dbReference>
<dbReference type="FunFam" id="3.90.640.10:FF:000003">
    <property type="entry name" value="Molecular chaperone DnaK"/>
    <property type="match status" value="1"/>
</dbReference>
<evidence type="ECO:0000313" key="5">
    <source>
        <dbReference type="EMBL" id="KAJ3659853.1"/>
    </source>
</evidence>
<dbReference type="InterPro" id="IPR043129">
    <property type="entry name" value="ATPase_NBD"/>
</dbReference>
<dbReference type="CDD" id="cd24028">
    <property type="entry name" value="ASKHA_NBD_HSP70_HSPA1-like"/>
    <property type="match status" value="1"/>
</dbReference>
<dbReference type="Gene3D" id="2.60.34.10">
    <property type="entry name" value="Substrate Binding Domain Of DNAk, Chain A, domain 1"/>
    <property type="match status" value="1"/>
</dbReference>
<keyword evidence="2 4" id="KW-0547">Nucleotide-binding</keyword>
<evidence type="ECO:0000313" key="6">
    <source>
        <dbReference type="Proteomes" id="UP001168821"/>
    </source>
</evidence>
<evidence type="ECO:0008006" key="7">
    <source>
        <dbReference type="Google" id="ProtNLM"/>
    </source>
</evidence>
<proteinExistence type="inferred from homology"/>
<dbReference type="AlphaFoldDB" id="A0AA38IR09"/>